<feature type="transmembrane region" description="Helical" evidence="1">
    <location>
        <begin position="198"/>
        <end position="220"/>
    </location>
</feature>
<dbReference type="PANTHER" id="PTHR42736:SF1">
    <property type="entry name" value="PROTEIN-GLUTAMINE GAMMA-GLUTAMYLTRANSFERASE"/>
    <property type="match status" value="1"/>
</dbReference>
<protein>
    <recommendedName>
        <fullName evidence="2">Transglutaminase-like domain-containing protein</fullName>
    </recommendedName>
</protein>
<dbReference type="AlphaFoldDB" id="A0A1A5YHN6"/>
<sequence length="747" mass="84155">MKKGMRRIAALYEGTWYERLSALFVGAIICACLSVFEGYWWPESFAISYYTIAAVAIIHFIVPLSMWLLRSFLQLTATIIIVFRLARKEWVVLPPASSEPGEWLWWLQQHLAQLHPFIWFGLALMALQMLIGSWSITRPRLFGIVGAGVLLLTVADSFTPIWLWDNVAVVVFSGLIWLVVNHLAHLQRRHPSSWKELLEYPVGLFSPAVIVLSLLMLIGVNMPSLPPLLQDPYTLWKNARGEEVSIFLGEKAIIREASSANGNASSGYSRDDGALGGGFDYDYSPMMTVTTTRRSYWRGESKDLYTGAGWSDSVSPRKAGDAINVGKNMDFPDNLRSLAETVEVNQTVTMIREDEYPVLFGASAISKVNWVNGENELFPFAMVWSPAQWELLSPEGTRYPAVYSISSQVTVLDEAALRKSKAAFEEPLLQSMYTKLPETLPSRVAQLAADITAEGTTAYDKAKLLETYLRSNYAYNNKPDLTKLTGESTDFVDQFLFELWEGYCDYFSTAMAVMARSLDMPARWVKGFAPGALPADQMMVPGEMMEDFNPDGAGTYTVRNSDAHSWVEIYFEGYGWIPFEPTAGFSFPYSMPEGVEPILPDIDTSEAQEPEVEPSPVNESQGDYTWVWISAASIGVMGLGWIAIRRFGGLVLLYRKLSGRNYSGNELIVAETGKLLRFCKRRGLQREEHETLREAVQRWSQSRKPLKEDFRYVLESFERAKYGAGNATKDETERFVQKVNYLIGEIK</sequence>
<evidence type="ECO:0000313" key="4">
    <source>
        <dbReference type="Proteomes" id="UP000092024"/>
    </source>
</evidence>
<dbReference type="OrthoDB" id="9804872at2"/>
<dbReference type="SMART" id="SM00460">
    <property type="entry name" value="TGc"/>
    <property type="match status" value="1"/>
</dbReference>
<keyword evidence="1" id="KW-0812">Transmembrane</keyword>
<feature type="domain" description="Transglutaminase-like" evidence="2">
    <location>
        <begin position="496"/>
        <end position="583"/>
    </location>
</feature>
<feature type="transmembrane region" description="Helical" evidence="1">
    <location>
        <begin position="20"/>
        <end position="41"/>
    </location>
</feature>
<feature type="transmembrane region" description="Helical" evidence="1">
    <location>
        <begin position="141"/>
        <end position="161"/>
    </location>
</feature>
<dbReference type="EMBL" id="LYPA01000064">
    <property type="protein sequence ID" value="OBR65084.1"/>
    <property type="molecule type" value="Genomic_DNA"/>
</dbReference>
<dbReference type="Proteomes" id="UP000092024">
    <property type="component" value="Unassembled WGS sequence"/>
</dbReference>
<dbReference type="PANTHER" id="PTHR42736">
    <property type="entry name" value="PROTEIN-GLUTAMINE GAMMA-GLUTAMYLTRANSFERASE"/>
    <property type="match status" value="1"/>
</dbReference>
<proteinExistence type="predicted"/>
<dbReference type="SUPFAM" id="SSF54001">
    <property type="entry name" value="Cysteine proteinases"/>
    <property type="match status" value="1"/>
</dbReference>
<evidence type="ECO:0000256" key="1">
    <source>
        <dbReference type="SAM" id="Phobius"/>
    </source>
</evidence>
<feature type="transmembrane region" description="Helical" evidence="1">
    <location>
        <begin position="47"/>
        <end position="68"/>
    </location>
</feature>
<dbReference type="RefSeq" id="WP_068684407.1">
    <property type="nucleotide sequence ID" value="NZ_LYPA01000064.1"/>
</dbReference>
<dbReference type="PROSITE" id="PS51257">
    <property type="entry name" value="PROKAR_LIPOPROTEIN"/>
    <property type="match status" value="1"/>
</dbReference>
<accession>A0A1A5YHN6</accession>
<dbReference type="Pfam" id="PF01841">
    <property type="entry name" value="Transglut_core"/>
    <property type="match status" value="1"/>
</dbReference>
<dbReference type="InterPro" id="IPR025403">
    <property type="entry name" value="TgpA-like_C"/>
</dbReference>
<feature type="transmembrane region" description="Helical" evidence="1">
    <location>
        <begin position="113"/>
        <end position="134"/>
    </location>
</feature>
<dbReference type="InterPro" id="IPR002931">
    <property type="entry name" value="Transglutaminase-like"/>
</dbReference>
<feature type="transmembrane region" description="Helical" evidence="1">
    <location>
        <begin position="167"/>
        <end position="186"/>
    </location>
</feature>
<name>A0A1A5YHN6_9BACL</name>
<reference evidence="3 4" key="1">
    <citation type="submission" date="2016-05" db="EMBL/GenBank/DDBJ databases">
        <title>Paenibacillus oryzae. sp. nov., isolated from the rice root.</title>
        <authorList>
            <person name="Zhang J."/>
            <person name="Zhang X."/>
        </authorList>
    </citation>
    <scope>NUCLEOTIDE SEQUENCE [LARGE SCALE GENOMIC DNA]</scope>
    <source>
        <strain evidence="3 4">1DrF-4</strain>
    </source>
</reference>
<keyword evidence="1" id="KW-1133">Transmembrane helix</keyword>
<gene>
    <name evidence="3" type="ORF">A7K91_05880</name>
</gene>
<evidence type="ECO:0000259" key="2">
    <source>
        <dbReference type="SMART" id="SM00460"/>
    </source>
</evidence>
<dbReference type="InterPro" id="IPR038765">
    <property type="entry name" value="Papain-like_cys_pep_sf"/>
</dbReference>
<organism evidence="3 4">
    <name type="scientific">Paenibacillus oryzae</name>
    <dbReference type="NCBI Taxonomy" id="1844972"/>
    <lineage>
        <taxon>Bacteria</taxon>
        <taxon>Bacillati</taxon>
        <taxon>Bacillota</taxon>
        <taxon>Bacilli</taxon>
        <taxon>Bacillales</taxon>
        <taxon>Paenibacillaceae</taxon>
        <taxon>Paenibacillus</taxon>
    </lineage>
</organism>
<dbReference type="STRING" id="1844972.A7K91_05880"/>
<dbReference type="Pfam" id="PF13559">
    <property type="entry name" value="DUF4129"/>
    <property type="match status" value="1"/>
</dbReference>
<keyword evidence="1" id="KW-0472">Membrane</keyword>
<comment type="caution">
    <text evidence="3">The sequence shown here is derived from an EMBL/GenBank/DDBJ whole genome shotgun (WGS) entry which is preliminary data.</text>
</comment>
<evidence type="ECO:0000313" key="3">
    <source>
        <dbReference type="EMBL" id="OBR65084.1"/>
    </source>
</evidence>
<dbReference type="InterPro" id="IPR052901">
    <property type="entry name" value="Bact_TGase-like"/>
</dbReference>
<keyword evidence="4" id="KW-1185">Reference proteome</keyword>
<dbReference type="Gene3D" id="3.10.620.30">
    <property type="match status" value="1"/>
</dbReference>